<accession>A0AAW1MY22</accession>
<sequence length="140" mass="16110">MDKVLRGRVDQACRTAEEFTKLYYESVDKRRHLISRLYLENALLTWNGNGISTSEKIQKFYIDLPSSDHSIITLDSQPILDSAVNGQLTFLIQVSGNVKYQDKIPKSFQQNFVITAQGDKWKIVNDCFRLQEPLNVSEPK</sequence>
<protein>
    <recommendedName>
        <fullName evidence="4 5">NTF2-related export protein</fullName>
    </recommendedName>
</protein>
<gene>
    <name evidence="7" type="ORF">QE152_g5092</name>
</gene>
<dbReference type="EMBL" id="JASPKY010000029">
    <property type="protein sequence ID" value="KAK9751350.1"/>
    <property type="molecule type" value="Genomic_DNA"/>
</dbReference>
<comment type="caution">
    <text evidence="7">The sequence shown here is derived from an EMBL/GenBank/DDBJ whole genome shotgun (WGS) entry which is preliminary data.</text>
</comment>
<dbReference type="InterPro" id="IPR045875">
    <property type="entry name" value="NTF2"/>
</dbReference>
<dbReference type="GO" id="GO:0006913">
    <property type="term" value="P:nucleocytoplasmic transport"/>
    <property type="evidence" value="ECO:0007669"/>
    <property type="project" value="UniProtKB-UniRule"/>
</dbReference>
<feature type="domain" description="NTF2" evidence="6">
    <location>
        <begin position="15"/>
        <end position="130"/>
    </location>
</feature>
<dbReference type="Gene3D" id="3.10.450.50">
    <property type="match status" value="1"/>
</dbReference>
<dbReference type="GO" id="GO:0005634">
    <property type="term" value="C:nucleus"/>
    <property type="evidence" value="ECO:0007669"/>
    <property type="project" value="UniProtKB-SubCell"/>
</dbReference>
<keyword evidence="3 5" id="KW-0539">Nucleus</keyword>
<reference evidence="7 8" key="1">
    <citation type="journal article" date="2024" name="BMC Genomics">
        <title>De novo assembly and annotation of Popillia japonica's genome with initial clues to its potential as an invasive pest.</title>
        <authorList>
            <person name="Cucini C."/>
            <person name="Boschi S."/>
            <person name="Funari R."/>
            <person name="Cardaioli E."/>
            <person name="Iannotti N."/>
            <person name="Marturano G."/>
            <person name="Paoli F."/>
            <person name="Bruttini M."/>
            <person name="Carapelli A."/>
            <person name="Frati F."/>
            <person name="Nardi F."/>
        </authorList>
    </citation>
    <scope>NUCLEOTIDE SEQUENCE [LARGE SCALE GENOMIC DNA]</scope>
    <source>
        <strain evidence="7">DMR45628</strain>
    </source>
</reference>
<comment type="function">
    <text evidence="5">Has a role in nuclear-cytoplasmic transport of proteins and mRNAs.</text>
</comment>
<evidence type="ECO:0000256" key="2">
    <source>
        <dbReference type="ARBA" id="ARBA00022927"/>
    </source>
</evidence>
<evidence type="ECO:0000256" key="5">
    <source>
        <dbReference type="RuleBase" id="RU369002"/>
    </source>
</evidence>
<evidence type="ECO:0000259" key="6">
    <source>
        <dbReference type="PROSITE" id="PS50177"/>
    </source>
</evidence>
<evidence type="ECO:0000256" key="4">
    <source>
        <dbReference type="ARBA" id="ARBA00070836"/>
    </source>
</evidence>
<dbReference type="InterPro" id="IPR032710">
    <property type="entry name" value="NTF2-like_dom_sf"/>
</dbReference>
<dbReference type="InterPro" id="IPR018222">
    <property type="entry name" value="Nuclear_transport_factor_2_euk"/>
</dbReference>
<organism evidence="7 8">
    <name type="scientific">Popillia japonica</name>
    <name type="common">Japanese beetle</name>
    <dbReference type="NCBI Taxonomy" id="7064"/>
    <lineage>
        <taxon>Eukaryota</taxon>
        <taxon>Metazoa</taxon>
        <taxon>Ecdysozoa</taxon>
        <taxon>Arthropoda</taxon>
        <taxon>Hexapoda</taxon>
        <taxon>Insecta</taxon>
        <taxon>Pterygota</taxon>
        <taxon>Neoptera</taxon>
        <taxon>Endopterygota</taxon>
        <taxon>Coleoptera</taxon>
        <taxon>Polyphaga</taxon>
        <taxon>Scarabaeiformia</taxon>
        <taxon>Scarabaeidae</taxon>
        <taxon>Rutelinae</taxon>
        <taxon>Popillia</taxon>
    </lineage>
</organism>
<keyword evidence="8" id="KW-1185">Reference proteome</keyword>
<dbReference type="InterPro" id="IPR002075">
    <property type="entry name" value="NTF2_dom"/>
</dbReference>
<evidence type="ECO:0000256" key="1">
    <source>
        <dbReference type="ARBA" id="ARBA00022448"/>
    </source>
</evidence>
<dbReference type="PROSITE" id="PS50177">
    <property type="entry name" value="NTF2_DOMAIN"/>
    <property type="match status" value="1"/>
</dbReference>
<evidence type="ECO:0000313" key="8">
    <source>
        <dbReference type="Proteomes" id="UP001458880"/>
    </source>
</evidence>
<evidence type="ECO:0000256" key="3">
    <source>
        <dbReference type="ARBA" id="ARBA00023242"/>
    </source>
</evidence>
<dbReference type="PANTHER" id="PTHR12612">
    <property type="entry name" value="NUCLEAR TRANSPORT FACTOR 2"/>
    <property type="match status" value="1"/>
</dbReference>
<dbReference type="GO" id="GO:0051028">
    <property type="term" value="P:mRNA transport"/>
    <property type="evidence" value="ECO:0007669"/>
    <property type="project" value="UniProtKB-UniRule"/>
</dbReference>
<dbReference type="CDD" id="cd00780">
    <property type="entry name" value="NTF2"/>
    <property type="match status" value="1"/>
</dbReference>
<dbReference type="GO" id="GO:0015031">
    <property type="term" value="P:protein transport"/>
    <property type="evidence" value="ECO:0007669"/>
    <property type="project" value="UniProtKB-KW"/>
</dbReference>
<dbReference type="GO" id="GO:0005737">
    <property type="term" value="C:cytoplasm"/>
    <property type="evidence" value="ECO:0007669"/>
    <property type="project" value="UniProtKB-SubCell"/>
</dbReference>
<keyword evidence="2 5" id="KW-0653">Protein transport</keyword>
<dbReference type="FunFam" id="3.10.450.50:FF:000006">
    <property type="entry name" value="NTF2-related export protein 2 isoform 1"/>
    <property type="match status" value="1"/>
</dbReference>
<dbReference type="Pfam" id="PF02136">
    <property type="entry name" value="NTF2"/>
    <property type="match status" value="1"/>
</dbReference>
<evidence type="ECO:0000313" key="7">
    <source>
        <dbReference type="EMBL" id="KAK9751350.1"/>
    </source>
</evidence>
<name>A0AAW1MY22_POPJA</name>
<dbReference type="AlphaFoldDB" id="A0AAW1MY22"/>
<dbReference type="SUPFAM" id="SSF54427">
    <property type="entry name" value="NTF2-like"/>
    <property type="match status" value="1"/>
</dbReference>
<keyword evidence="1 5" id="KW-0813">Transport</keyword>
<comment type="subcellular location">
    <subcellularLocation>
        <location evidence="5">Cytoplasm</location>
    </subcellularLocation>
    <subcellularLocation>
        <location evidence="5">Nucleus</location>
    </subcellularLocation>
</comment>
<dbReference type="Proteomes" id="UP001458880">
    <property type="component" value="Unassembled WGS sequence"/>
</dbReference>
<proteinExistence type="predicted"/>
<keyword evidence="5" id="KW-0963">Cytoplasm</keyword>